<dbReference type="STRING" id="1387353.BSF38_04244"/>
<evidence type="ECO:0000313" key="7">
    <source>
        <dbReference type="EMBL" id="APW62693.1"/>
    </source>
</evidence>
<gene>
    <name evidence="7" type="primary">czcB_4</name>
    <name evidence="7" type="ORF">BSF38_04244</name>
</gene>
<keyword evidence="3" id="KW-0812">Transmembrane</keyword>
<keyword evidence="3" id="KW-1133">Transmembrane helix</keyword>
<keyword evidence="2" id="KW-0813">Transport</keyword>
<feature type="transmembrane region" description="Helical" evidence="3">
    <location>
        <begin position="18"/>
        <end position="36"/>
    </location>
</feature>
<proteinExistence type="inferred from homology"/>
<dbReference type="Gene3D" id="2.40.50.100">
    <property type="match status" value="1"/>
</dbReference>
<dbReference type="KEGG" id="pbor:BSF38_04244"/>
<dbReference type="RefSeq" id="WP_083713187.1">
    <property type="nucleotide sequence ID" value="NZ_CP019082.1"/>
</dbReference>
<protein>
    <submittedName>
        <fullName evidence="7">Cobalt-zinc-cadmium resistance protein CzcB</fullName>
    </submittedName>
</protein>
<dbReference type="InterPro" id="IPR058649">
    <property type="entry name" value="CzcB_C"/>
</dbReference>
<name>A0A1U7CUY9_9BACT</name>
<comment type="similarity">
    <text evidence="1">Belongs to the membrane fusion protein (MFP) (TC 8.A.1) family.</text>
</comment>
<evidence type="ECO:0000313" key="8">
    <source>
        <dbReference type="Proteomes" id="UP000186309"/>
    </source>
</evidence>
<dbReference type="GO" id="GO:0030288">
    <property type="term" value="C:outer membrane-bounded periplasmic space"/>
    <property type="evidence" value="ECO:0007669"/>
    <property type="project" value="TreeGrafter"/>
</dbReference>
<dbReference type="GO" id="GO:0046914">
    <property type="term" value="F:transition metal ion binding"/>
    <property type="evidence" value="ECO:0007669"/>
    <property type="project" value="TreeGrafter"/>
</dbReference>
<dbReference type="GO" id="GO:0015679">
    <property type="term" value="P:plasma membrane copper ion transport"/>
    <property type="evidence" value="ECO:0007669"/>
    <property type="project" value="TreeGrafter"/>
</dbReference>
<dbReference type="InterPro" id="IPR051909">
    <property type="entry name" value="MFP_Cation_Efflux"/>
</dbReference>
<evidence type="ECO:0000259" key="5">
    <source>
        <dbReference type="Pfam" id="PF25973"/>
    </source>
</evidence>
<dbReference type="InterPro" id="IPR058792">
    <property type="entry name" value="Beta-barrel_RND_2"/>
</dbReference>
<keyword evidence="8" id="KW-1185">Reference proteome</keyword>
<dbReference type="Proteomes" id="UP000186309">
    <property type="component" value="Chromosome"/>
</dbReference>
<reference evidence="8" key="1">
    <citation type="submission" date="2016-12" db="EMBL/GenBank/DDBJ databases">
        <title>Comparative genomics of four Isosphaeraceae planctomycetes: a common pool of plasmids and glycoside hydrolase genes.</title>
        <authorList>
            <person name="Ivanova A."/>
        </authorList>
    </citation>
    <scope>NUCLEOTIDE SEQUENCE [LARGE SCALE GENOMIC DNA]</scope>
    <source>
        <strain evidence="8">PX4</strain>
    </source>
</reference>
<dbReference type="FunFam" id="2.40.30.170:FF:000010">
    <property type="entry name" value="Efflux RND transporter periplasmic adaptor subunit"/>
    <property type="match status" value="1"/>
</dbReference>
<feature type="domain" description="CzcB-like C-terminal circularly permuted SH3-like" evidence="6">
    <location>
        <begin position="446"/>
        <end position="511"/>
    </location>
</feature>
<organism evidence="7 8">
    <name type="scientific">Paludisphaera borealis</name>
    <dbReference type="NCBI Taxonomy" id="1387353"/>
    <lineage>
        <taxon>Bacteria</taxon>
        <taxon>Pseudomonadati</taxon>
        <taxon>Planctomycetota</taxon>
        <taxon>Planctomycetia</taxon>
        <taxon>Isosphaerales</taxon>
        <taxon>Isosphaeraceae</taxon>
        <taxon>Paludisphaera</taxon>
    </lineage>
</organism>
<dbReference type="Gene3D" id="2.40.420.20">
    <property type="match status" value="1"/>
</dbReference>
<dbReference type="OrthoDB" id="9806939at2"/>
<evidence type="ECO:0000256" key="3">
    <source>
        <dbReference type="SAM" id="Phobius"/>
    </source>
</evidence>
<evidence type="ECO:0000259" key="4">
    <source>
        <dbReference type="Pfam" id="PF25954"/>
    </source>
</evidence>
<dbReference type="SUPFAM" id="SSF111369">
    <property type="entry name" value="HlyD-like secretion proteins"/>
    <property type="match status" value="2"/>
</dbReference>
<sequence length="523" mass="56449">MSFAIARTFPTRHALTRTLPWLAAAVSIGVLIFHLATDPPRHQWLTGSSEADFTAESAVNAKLEPIAAAVGSATTVSLSEIKSRAAGVTTEKVRIDRLAAELGVPGRIELNSDRRVDIRSRAAGVVREVHVVLGQQVKRGEPLVTLDSPDVGTARLNLRARQRELLTARIEAEWKNKIAETVALLIPEIVKGVDPEILEKEFADKPLGAFRGILLQPYSQYDIAAHEEEKTTKLRSQQIIGEHPAILAKHTRQGLQAGLFSAIEQARFDAAQQTRLANQAMKLAESAVVDAGQRLRILGVDENIQDLIDHADEADKAAVVDDVTLYRIVAPFYGSIINKSAVLSQRADPIDLLFTLADLSTVWVSASIAESDIAKVPSVKGGPIRLSASAFPTRIFEAKLLSVGSLVDPLTRTTSLLALIDNSERLLRPGMFTRILLDAPASEEALTVPAAAVVEIEGRRGVFLPGAADGERTTYTLRPIVAGRETGDRIVVKSGLKEGDVVVAAGAFVLKSELILQNTNDED</sequence>
<dbReference type="PANTHER" id="PTHR30097">
    <property type="entry name" value="CATION EFFLUX SYSTEM PROTEIN CUSB"/>
    <property type="match status" value="1"/>
</dbReference>
<dbReference type="Pfam" id="PF25975">
    <property type="entry name" value="CzcB_C"/>
    <property type="match status" value="1"/>
</dbReference>
<accession>A0A1U7CUY9</accession>
<dbReference type="EMBL" id="CP019082">
    <property type="protein sequence ID" value="APW62693.1"/>
    <property type="molecule type" value="Genomic_DNA"/>
</dbReference>
<feature type="domain" description="CzcB-like barrel-sandwich hybrid" evidence="5">
    <location>
        <begin position="116"/>
        <end position="358"/>
    </location>
</feature>
<dbReference type="PANTHER" id="PTHR30097:SF4">
    <property type="entry name" value="SLR6042 PROTEIN"/>
    <property type="match status" value="1"/>
</dbReference>
<dbReference type="Pfam" id="PF25954">
    <property type="entry name" value="Beta-barrel_RND_2"/>
    <property type="match status" value="1"/>
</dbReference>
<evidence type="ECO:0000256" key="2">
    <source>
        <dbReference type="ARBA" id="ARBA00022448"/>
    </source>
</evidence>
<keyword evidence="3" id="KW-0472">Membrane</keyword>
<evidence type="ECO:0000259" key="6">
    <source>
        <dbReference type="Pfam" id="PF25975"/>
    </source>
</evidence>
<dbReference type="InterPro" id="IPR058647">
    <property type="entry name" value="BSH_CzcB-like"/>
</dbReference>
<feature type="domain" description="CusB-like beta-barrel" evidence="4">
    <location>
        <begin position="361"/>
        <end position="439"/>
    </location>
</feature>
<dbReference type="Pfam" id="PF25973">
    <property type="entry name" value="BSH_CzcB"/>
    <property type="match status" value="1"/>
</dbReference>
<evidence type="ECO:0000256" key="1">
    <source>
        <dbReference type="ARBA" id="ARBA00009477"/>
    </source>
</evidence>
<dbReference type="GO" id="GO:0060003">
    <property type="term" value="P:copper ion export"/>
    <property type="evidence" value="ECO:0007669"/>
    <property type="project" value="TreeGrafter"/>
</dbReference>
<dbReference type="AlphaFoldDB" id="A0A1U7CUY9"/>
<dbReference type="Gene3D" id="2.40.30.170">
    <property type="match status" value="1"/>
</dbReference>